<dbReference type="EMBL" id="NCVQ01000001">
    <property type="protein sequence ID" value="PWZ56794.1"/>
    <property type="molecule type" value="Genomic_DNA"/>
</dbReference>
<name>A0A317YG89_MAIZE</name>
<sequence length="33" mass="3888">MEDMDSIHSSLGMEQIHKILHKFTLESMDQKNN</sequence>
<organism evidence="1">
    <name type="scientific">Zea mays</name>
    <name type="common">Maize</name>
    <dbReference type="NCBI Taxonomy" id="4577"/>
    <lineage>
        <taxon>Eukaryota</taxon>
        <taxon>Viridiplantae</taxon>
        <taxon>Streptophyta</taxon>
        <taxon>Embryophyta</taxon>
        <taxon>Tracheophyta</taxon>
        <taxon>Spermatophyta</taxon>
        <taxon>Magnoliopsida</taxon>
        <taxon>Liliopsida</taxon>
        <taxon>Poales</taxon>
        <taxon>Poaceae</taxon>
        <taxon>PACMAD clade</taxon>
        <taxon>Panicoideae</taxon>
        <taxon>Andropogonodae</taxon>
        <taxon>Andropogoneae</taxon>
        <taxon>Tripsacinae</taxon>
        <taxon>Zea</taxon>
    </lineage>
</organism>
<protein>
    <submittedName>
        <fullName evidence="1">Uncharacterized protein</fullName>
    </submittedName>
</protein>
<proteinExistence type="predicted"/>
<gene>
    <name evidence="1" type="ORF">Zm00014a_011115</name>
</gene>
<evidence type="ECO:0000313" key="1">
    <source>
        <dbReference type="EMBL" id="PWZ56794.1"/>
    </source>
</evidence>
<dbReference type="Proteomes" id="UP000251960">
    <property type="component" value="Chromosome 1"/>
</dbReference>
<reference evidence="1" key="1">
    <citation type="journal article" date="2018" name="Nat. Genet.">
        <title>Extensive intraspecific gene order and gene structural variations between Mo17 and other maize genomes.</title>
        <authorList>
            <person name="Sun S."/>
            <person name="Zhou Y."/>
            <person name="Chen J."/>
            <person name="Shi J."/>
            <person name="Zhao H."/>
            <person name="Zhao H."/>
            <person name="Song W."/>
            <person name="Zhang M."/>
            <person name="Cui Y."/>
            <person name="Dong X."/>
            <person name="Liu H."/>
            <person name="Ma X."/>
            <person name="Jiao Y."/>
            <person name="Wang B."/>
            <person name="Wei X."/>
            <person name="Stein J.C."/>
            <person name="Glaubitz J.C."/>
            <person name="Lu F."/>
            <person name="Yu G."/>
            <person name="Liang C."/>
            <person name="Fengler K."/>
            <person name="Li B."/>
            <person name="Rafalski A."/>
            <person name="Schnable P.S."/>
            <person name="Ware D.H."/>
            <person name="Buckler E.S."/>
            <person name="Lai J."/>
        </authorList>
    </citation>
    <scope>NUCLEOTIDE SEQUENCE [LARGE SCALE GENOMIC DNA]</scope>
    <source>
        <tissue evidence="1">Seedling</tissue>
    </source>
</reference>
<accession>A0A317YG89</accession>
<dbReference type="AlphaFoldDB" id="A0A317YG89"/>
<comment type="caution">
    <text evidence="1">The sequence shown here is derived from an EMBL/GenBank/DDBJ whole genome shotgun (WGS) entry which is preliminary data.</text>
</comment>